<reference evidence="2" key="2">
    <citation type="submission" date="2020-02" db="EMBL/GenBank/DDBJ databases">
        <authorList>
            <person name="Gilchrist C.L.M."/>
            <person name="Chooi Y.-H."/>
        </authorList>
    </citation>
    <scope>NUCLEOTIDE SEQUENCE</scope>
    <source>
        <strain evidence="2">MST-FP2251</strain>
    </source>
</reference>
<feature type="region of interest" description="Disordered" evidence="1">
    <location>
        <begin position="139"/>
        <end position="175"/>
    </location>
</feature>
<evidence type="ECO:0000256" key="1">
    <source>
        <dbReference type="SAM" id="MobiDB-lite"/>
    </source>
</evidence>
<feature type="compositionally biased region" description="Polar residues" evidence="1">
    <location>
        <begin position="149"/>
        <end position="161"/>
    </location>
</feature>
<evidence type="ECO:0000313" key="3">
    <source>
        <dbReference type="Proteomes" id="UP001194746"/>
    </source>
</evidence>
<dbReference type="AlphaFoldDB" id="A0AAD4GYA8"/>
<accession>A0AAD4GYA8</accession>
<keyword evidence="3" id="KW-1185">Reference proteome</keyword>
<organism evidence="2 3">
    <name type="scientific">Aspergillus nanangensis</name>
    <dbReference type="NCBI Taxonomy" id="2582783"/>
    <lineage>
        <taxon>Eukaryota</taxon>
        <taxon>Fungi</taxon>
        <taxon>Dikarya</taxon>
        <taxon>Ascomycota</taxon>
        <taxon>Pezizomycotina</taxon>
        <taxon>Eurotiomycetes</taxon>
        <taxon>Eurotiomycetidae</taxon>
        <taxon>Eurotiales</taxon>
        <taxon>Aspergillaceae</taxon>
        <taxon>Aspergillus</taxon>
        <taxon>Aspergillus subgen. Circumdati</taxon>
    </lineage>
</organism>
<reference evidence="2" key="1">
    <citation type="journal article" date="2019" name="Beilstein J. Org. Chem.">
        <title>Nanangenines: drimane sesquiterpenoids as the dominant metabolite cohort of a novel Australian fungus, Aspergillus nanangensis.</title>
        <authorList>
            <person name="Lacey H.J."/>
            <person name="Gilchrist C.L.M."/>
            <person name="Crombie A."/>
            <person name="Kalaitzis J.A."/>
            <person name="Vuong D."/>
            <person name="Rutledge P.J."/>
            <person name="Turner P."/>
            <person name="Pitt J.I."/>
            <person name="Lacey E."/>
            <person name="Chooi Y.H."/>
            <person name="Piggott A.M."/>
        </authorList>
    </citation>
    <scope>NUCLEOTIDE SEQUENCE</scope>
    <source>
        <strain evidence="2">MST-FP2251</strain>
    </source>
</reference>
<dbReference type="Proteomes" id="UP001194746">
    <property type="component" value="Unassembled WGS sequence"/>
</dbReference>
<evidence type="ECO:0000313" key="2">
    <source>
        <dbReference type="EMBL" id="KAF9894719.1"/>
    </source>
</evidence>
<gene>
    <name evidence="2" type="ORF">FE257_006609</name>
</gene>
<proteinExistence type="predicted"/>
<dbReference type="EMBL" id="VCAU01000003">
    <property type="protein sequence ID" value="KAF9894719.1"/>
    <property type="molecule type" value="Genomic_DNA"/>
</dbReference>
<name>A0AAD4GYA8_ASPNN</name>
<comment type="caution">
    <text evidence="2">The sequence shown here is derived from an EMBL/GenBank/DDBJ whole genome shotgun (WGS) entry which is preliminary data.</text>
</comment>
<sequence>MFAPQSPKHGGFTRYPLSASHAPCSFAINPACAPGTVQDCTNTMIPLYSAEPGSSGRFPFPDGIPTPCGLSHDLSADPIGLGISEPGGFCWPTDLEPPLGPCGTAPVPVVEPPMIKAPPPQLGFSSRRRLSHDWDVDGDAASSGCDLGDTSQSSCATSTKHPATPPEPCPNDHGLYANLGPRLSTTYPFSTTPRDGTTTTSSTDTSCTAYLHLLHEIEQTLVIDHHSSYKTIHTLDAVLAANQRHISTLLHLSEHPGFGRFYDDAHLLFTVAMSKIITLFDFGYADFTMRLESHDPLGCGLIRFGVFEIDFIEQKAICRSIFLRELKRARICLARLVGVLSKEKVSGRMECLCETMTSRVDQLVSALESCGEPTGV</sequence>
<protein>
    <submittedName>
        <fullName evidence="2">Uncharacterized protein</fullName>
    </submittedName>
</protein>